<dbReference type="NCBIfam" id="TIGR00049">
    <property type="entry name" value="iron-sulfur cluster assembly accessory protein"/>
    <property type="match status" value="1"/>
</dbReference>
<dbReference type="GO" id="GO:0005506">
    <property type="term" value="F:iron ion binding"/>
    <property type="evidence" value="ECO:0007669"/>
    <property type="project" value="TreeGrafter"/>
</dbReference>
<dbReference type="PANTHER" id="PTHR43011">
    <property type="entry name" value="IRON-SULFUR CLUSTER ASSEMBLY 2 HOMOLOG, MITOCHONDRIAL"/>
    <property type="match status" value="1"/>
</dbReference>
<dbReference type="PANTHER" id="PTHR43011:SF1">
    <property type="entry name" value="IRON-SULFUR CLUSTER ASSEMBLY 2 HOMOLOG, MITOCHONDRIAL"/>
    <property type="match status" value="1"/>
</dbReference>
<dbReference type="AlphaFoldDB" id="A0A6C0F8S2"/>
<dbReference type="SUPFAM" id="SSF89360">
    <property type="entry name" value="HesB-like domain"/>
    <property type="match status" value="1"/>
</dbReference>
<reference evidence="2" key="1">
    <citation type="journal article" date="2020" name="Nature">
        <title>Giant virus diversity and host interactions through global metagenomics.</title>
        <authorList>
            <person name="Schulz F."/>
            <person name="Roux S."/>
            <person name="Paez-Espino D."/>
            <person name="Jungbluth S."/>
            <person name="Walsh D.A."/>
            <person name="Denef V.J."/>
            <person name="McMahon K.D."/>
            <person name="Konstantinidis K.T."/>
            <person name="Eloe-Fadrosh E.A."/>
            <person name="Kyrpides N.C."/>
            <person name="Woyke T."/>
        </authorList>
    </citation>
    <scope>NUCLEOTIDE SEQUENCE</scope>
    <source>
        <strain evidence="2">GVMAG-S-ERX555997-44</strain>
    </source>
</reference>
<accession>A0A6C0F8S2</accession>
<feature type="domain" description="Core" evidence="1">
    <location>
        <begin position="1"/>
        <end position="94"/>
    </location>
</feature>
<evidence type="ECO:0000259" key="1">
    <source>
        <dbReference type="Pfam" id="PF01521"/>
    </source>
</evidence>
<dbReference type="InterPro" id="IPR035903">
    <property type="entry name" value="HesB-like_dom_sf"/>
</dbReference>
<proteinExistence type="predicted"/>
<evidence type="ECO:0000313" key="2">
    <source>
        <dbReference type="EMBL" id="QHT37602.1"/>
    </source>
</evidence>
<dbReference type="GO" id="GO:0051539">
    <property type="term" value="F:4 iron, 4 sulfur cluster binding"/>
    <property type="evidence" value="ECO:0007669"/>
    <property type="project" value="TreeGrafter"/>
</dbReference>
<dbReference type="GO" id="GO:0051537">
    <property type="term" value="F:2 iron, 2 sulfur cluster binding"/>
    <property type="evidence" value="ECO:0007669"/>
    <property type="project" value="TreeGrafter"/>
</dbReference>
<protein>
    <recommendedName>
        <fullName evidence="1">Core domain-containing protein</fullName>
    </recommendedName>
</protein>
<dbReference type="InterPro" id="IPR000361">
    <property type="entry name" value="ATAP_core_dom"/>
</dbReference>
<sequence>MKLSITKRAWSKMKDVIKKEKSESFMLSAISGGCNGFNYDLKLINKKNFDSFINTKIKPMIIENDDTKLLVDPIAEMILLGTKIDYVSEDYSNGIFENKFIFTPDKNRASSCGCGISFNPKE</sequence>
<dbReference type="Gene3D" id="2.60.300.12">
    <property type="entry name" value="HesB-like domain"/>
    <property type="match status" value="1"/>
</dbReference>
<dbReference type="InterPro" id="IPR016092">
    <property type="entry name" value="ATAP"/>
</dbReference>
<name>A0A6C0F8S2_9ZZZZ</name>
<dbReference type="EMBL" id="MN738800">
    <property type="protein sequence ID" value="QHT37602.1"/>
    <property type="molecule type" value="Genomic_DNA"/>
</dbReference>
<dbReference type="PROSITE" id="PS51257">
    <property type="entry name" value="PROKAR_LIPOPROTEIN"/>
    <property type="match status" value="1"/>
</dbReference>
<dbReference type="Pfam" id="PF01521">
    <property type="entry name" value="Fe-S_biosyn"/>
    <property type="match status" value="1"/>
</dbReference>
<organism evidence="2">
    <name type="scientific">viral metagenome</name>
    <dbReference type="NCBI Taxonomy" id="1070528"/>
    <lineage>
        <taxon>unclassified sequences</taxon>
        <taxon>metagenomes</taxon>
        <taxon>organismal metagenomes</taxon>
    </lineage>
</organism>
<dbReference type="GO" id="GO:0016226">
    <property type="term" value="P:iron-sulfur cluster assembly"/>
    <property type="evidence" value="ECO:0007669"/>
    <property type="project" value="InterPro"/>
</dbReference>